<dbReference type="PANTHER" id="PTHR39323">
    <property type="entry name" value="BLR1149 PROTEIN"/>
    <property type="match status" value="1"/>
</dbReference>
<evidence type="ECO:0000313" key="2">
    <source>
        <dbReference type="EMBL" id="SFV32712.1"/>
    </source>
</evidence>
<proteinExistence type="predicted"/>
<dbReference type="AlphaFoldDB" id="A0A1I7NDI4"/>
<feature type="domain" description="Calcineurin-like phosphoesterase" evidence="1">
    <location>
        <begin position="26"/>
        <end position="125"/>
    </location>
</feature>
<evidence type="ECO:0000259" key="1">
    <source>
        <dbReference type="Pfam" id="PF00149"/>
    </source>
</evidence>
<dbReference type="Proteomes" id="UP000199537">
    <property type="component" value="Unassembled WGS sequence"/>
</dbReference>
<dbReference type="RefSeq" id="WP_092459328.1">
    <property type="nucleotide sequence ID" value="NZ_FPCJ01000001.1"/>
</dbReference>
<dbReference type="PANTHER" id="PTHR39323:SF1">
    <property type="entry name" value="BLR1149 PROTEIN"/>
    <property type="match status" value="1"/>
</dbReference>
<name>A0A1I7NDI4_9BACT</name>
<dbReference type="GO" id="GO:0016787">
    <property type="term" value="F:hydrolase activity"/>
    <property type="evidence" value="ECO:0007669"/>
    <property type="project" value="InterPro"/>
</dbReference>
<organism evidence="2 3">
    <name type="scientific">Thermoflavifilum thermophilum</name>
    <dbReference type="NCBI Taxonomy" id="1393122"/>
    <lineage>
        <taxon>Bacteria</taxon>
        <taxon>Pseudomonadati</taxon>
        <taxon>Bacteroidota</taxon>
        <taxon>Chitinophagia</taxon>
        <taxon>Chitinophagales</taxon>
        <taxon>Chitinophagaceae</taxon>
        <taxon>Thermoflavifilum</taxon>
    </lineage>
</organism>
<dbReference type="InterPro" id="IPR026336">
    <property type="entry name" value="PdeM-like"/>
</dbReference>
<dbReference type="InterPro" id="IPR024173">
    <property type="entry name" value="Pesterase_MJ0037-like"/>
</dbReference>
<sequence length="215" mass="24556">MQVVCGGESLTLLPEKAIYWEKQAALIVADLHLGKAMHFRRAGIAVPAELNQENLRLLQKLIVRYAPQQIIMLGDLFHSQLNYQVEEWYVWRKQFPDITFHLVKGNHDILAEEEYNRLQIQVHHELKLGPFHMVHVPQGDMETASSYFLCGHIHPCVRIQGKARQSVVMPCFYFTQTYAVLPAFGKFTGRHFIRFASGAKVYAVLGNEVVEVPAG</sequence>
<evidence type="ECO:0000313" key="3">
    <source>
        <dbReference type="Proteomes" id="UP000199537"/>
    </source>
</evidence>
<dbReference type="InterPro" id="IPR004843">
    <property type="entry name" value="Calcineurin-like_PHP"/>
</dbReference>
<keyword evidence="3" id="KW-1185">Reference proteome</keyword>
<dbReference type="STRING" id="1393122.SAMN05660895_1431"/>
<dbReference type="SUPFAM" id="SSF56300">
    <property type="entry name" value="Metallo-dependent phosphatases"/>
    <property type="match status" value="1"/>
</dbReference>
<dbReference type="Pfam" id="PF00149">
    <property type="entry name" value="Metallophos"/>
    <property type="match status" value="1"/>
</dbReference>
<dbReference type="PIRSF" id="PIRSF000887">
    <property type="entry name" value="Pesterase_MJ0037"/>
    <property type="match status" value="1"/>
</dbReference>
<accession>A0A1I7NDI4</accession>
<dbReference type="EMBL" id="FPCJ01000001">
    <property type="protein sequence ID" value="SFV32712.1"/>
    <property type="molecule type" value="Genomic_DNA"/>
</dbReference>
<reference evidence="3" key="1">
    <citation type="submission" date="2016-10" db="EMBL/GenBank/DDBJ databases">
        <authorList>
            <person name="Varghese N."/>
            <person name="Submissions S."/>
        </authorList>
    </citation>
    <scope>NUCLEOTIDE SEQUENCE [LARGE SCALE GENOMIC DNA]</scope>
    <source>
        <strain evidence="3">DSM 14807</strain>
    </source>
</reference>
<gene>
    <name evidence="2" type="ORF">SAMN05660895_1431</name>
</gene>
<dbReference type="Gene3D" id="3.60.21.10">
    <property type="match status" value="1"/>
</dbReference>
<dbReference type="NCBIfam" id="TIGR04123">
    <property type="entry name" value="P_estr_lig_assc"/>
    <property type="match status" value="1"/>
</dbReference>
<dbReference type="InterPro" id="IPR029052">
    <property type="entry name" value="Metallo-depent_PP-like"/>
</dbReference>
<dbReference type="OrthoDB" id="9795838at2"/>
<protein>
    <submittedName>
        <fullName evidence="2">Putative phosphoesterase</fullName>
    </submittedName>
</protein>